<dbReference type="EMBL" id="OY726397">
    <property type="protein sequence ID" value="CAJ1507068.1"/>
    <property type="molecule type" value="Genomic_DNA"/>
</dbReference>
<feature type="chain" id="PRO_5045589493" evidence="1">
    <location>
        <begin position="29"/>
        <end position="109"/>
    </location>
</feature>
<dbReference type="CDD" id="cd06577">
    <property type="entry name" value="PASTA_pknB"/>
    <property type="match status" value="1"/>
</dbReference>
<evidence type="ECO:0000313" key="4">
    <source>
        <dbReference type="Proteomes" id="UP001190465"/>
    </source>
</evidence>
<dbReference type="Gene3D" id="3.30.10.20">
    <property type="match status" value="1"/>
</dbReference>
<dbReference type="InterPro" id="IPR005543">
    <property type="entry name" value="PASTA_dom"/>
</dbReference>
<evidence type="ECO:0000259" key="2">
    <source>
        <dbReference type="Pfam" id="PF03793"/>
    </source>
</evidence>
<organism evidence="3 4">
    <name type="scientific">[Mycobacterium] burgundiense</name>
    <dbReference type="NCBI Taxonomy" id="3064286"/>
    <lineage>
        <taxon>Bacteria</taxon>
        <taxon>Bacillati</taxon>
        <taxon>Actinomycetota</taxon>
        <taxon>Actinomycetes</taxon>
        <taxon>Mycobacteriales</taxon>
        <taxon>Mycobacteriaceae</taxon>
        <taxon>Mycolicibacterium</taxon>
    </lineage>
</organism>
<reference evidence="3 4" key="1">
    <citation type="submission" date="2023-08" db="EMBL/GenBank/DDBJ databases">
        <authorList>
            <person name="Folkvardsen B D."/>
            <person name="Norman A."/>
        </authorList>
    </citation>
    <scope>NUCLEOTIDE SEQUENCE [LARGE SCALE GENOMIC DNA]</scope>
    <source>
        <strain evidence="3 4">Mu0053</strain>
    </source>
</reference>
<evidence type="ECO:0000313" key="3">
    <source>
        <dbReference type="EMBL" id="CAJ1507068.1"/>
    </source>
</evidence>
<proteinExistence type="predicted"/>
<dbReference type="Pfam" id="PF03793">
    <property type="entry name" value="PASTA"/>
    <property type="match status" value="1"/>
</dbReference>
<accession>A0ABM9LYW2</accession>
<sequence length="109" mass="11235">MIKFLAPAAAVGAVALAAGLTFAGPAAADDPEWEMPDLVGATLEQAESSVAALSDQITFETEDLTGLGREQLSPANWTVCATVPEAGETLTADSTVGFVVVRQHQESCE</sequence>
<feature type="signal peptide" evidence="1">
    <location>
        <begin position="1"/>
        <end position="28"/>
    </location>
</feature>
<dbReference type="Proteomes" id="UP001190465">
    <property type="component" value="Chromosome"/>
</dbReference>
<protein>
    <submittedName>
        <fullName evidence="3">PASTA domain-containing protein</fullName>
    </submittedName>
</protein>
<keyword evidence="4" id="KW-1185">Reference proteome</keyword>
<name>A0ABM9LYW2_9MYCO</name>
<gene>
    <name evidence="3" type="ORF">MU0053_003386</name>
</gene>
<feature type="domain" description="PASTA" evidence="2">
    <location>
        <begin position="34"/>
        <end position="100"/>
    </location>
</feature>
<evidence type="ECO:0000256" key="1">
    <source>
        <dbReference type="SAM" id="SignalP"/>
    </source>
</evidence>
<dbReference type="RefSeq" id="WP_308478777.1">
    <property type="nucleotide sequence ID" value="NZ_OY726397.1"/>
</dbReference>
<keyword evidence="1" id="KW-0732">Signal</keyword>